<dbReference type="InterPro" id="IPR029063">
    <property type="entry name" value="SAM-dependent_MTases_sf"/>
</dbReference>
<dbReference type="Proteomes" id="UP001139035">
    <property type="component" value="Unassembled WGS sequence"/>
</dbReference>
<dbReference type="RefSeq" id="WP_233721777.1">
    <property type="nucleotide sequence ID" value="NZ_JAJUWU010000028.1"/>
</dbReference>
<dbReference type="EMBL" id="JAJUWU010000028">
    <property type="protein sequence ID" value="MCE7030703.1"/>
    <property type="molecule type" value="Genomic_DNA"/>
</dbReference>
<dbReference type="GO" id="GO:0003677">
    <property type="term" value="F:DNA binding"/>
    <property type="evidence" value="ECO:0007669"/>
    <property type="project" value="UniProtKB-KW"/>
</dbReference>
<proteinExistence type="predicted"/>
<evidence type="ECO:0000256" key="5">
    <source>
        <dbReference type="ARBA" id="ARBA00022747"/>
    </source>
</evidence>
<evidence type="ECO:0000256" key="2">
    <source>
        <dbReference type="ARBA" id="ARBA00022603"/>
    </source>
</evidence>
<dbReference type="InterPro" id="IPR011639">
    <property type="entry name" value="MethylTrfase_TaqI-like_dom"/>
</dbReference>
<dbReference type="PANTHER" id="PTHR33841">
    <property type="entry name" value="DNA METHYLTRANSFERASE YEEA-RELATED"/>
    <property type="match status" value="1"/>
</dbReference>
<gene>
    <name evidence="11" type="ORF">LZD57_22190</name>
</gene>
<dbReference type="PANTHER" id="PTHR33841:SF1">
    <property type="entry name" value="DNA METHYLTRANSFERASE A"/>
    <property type="match status" value="1"/>
</dbReference>
<feature type="compositionally biased region" description="Basic and acidic residues" evidence="8">
    <location>
        <begin position="288"/>
        <end position="302"/>
    </location>
</feature>
<protein>
    <recommendedName>
        <fullName evidence="1">site-specific DNA-methyltransferase (adenine-specific)</fullName>
        <ecNumber evidence="1">2.1.1.72</ecNumber>
    </recommendedName>
</protein>
<dbReference type="Pfam" id="PF07669">
    <property type="entry name" value="Eco57I"/>
    <property type="match status" value="1"/>
</dbReference>
<keyword evidence="3" id="KW-0808">Transferase</keyword>
<dbReference type="InterPro" id="IPR025931">
    <property type="entry name" value="TaqI_C"/>
</dbReference>
<evidence type="ECO:0000256" key="1">
    <source>
        <dbReference type="ARBA" id="ARBA00011900"/>
    </source>
</evidence>
<evidence type="ECO:0000256" key="7">
    <source>
        <dbReference type="ARBA" id="ARBA00047942"/>
    </source>
</evidence>
<evidence type="ECO:0000256" key="6">
    <source>
        <dbReference type="ARBA" id="ARBA00023125"/>
    </source>
</evidence>
<comment type="caution">
    <text evidence="11">The sequence shown here is derived from an EMBL/GenBank/DDBJ whole genome shotgun (WGS) entry which is preliminary data.</text>
</comment>
<dbReference type="SUPFAM" id="SSF53335">
    <property type="entry name" value="S-adenosyl-L-methionine-dependent methyltransferases"/>
    <property type="match status" value="1"/>
</dbReference>
<dbReference type="GO" id="GO:0009007">
    <property type="term" value="F:site-specific DNA-methyltransferase (adenine-specific) activity"/>
    <property type="evidence" value="ECO:0007669"/>
    <property type="project" value="UniProtKB-EC"/>
</dbReference>
<evidence type="ECO:0000259" key="10">
    <source>
        <dbReference type="Pfam" id="PF12950"/>
    </source>
</evidence>
<evidence type="ECO:0000256" key="8">
    <source>
        <dbReference type="SAM" id="MobiDB-lite"/>
    </source>
</evidence>
<name>A0A9X1TDZ0_9HYPH</name>
<dbReference type="PRINTS" id="PR00507">
    <property type="entry name" value="N12N6MTFRASE"/>
</dbReference>
<dbReference type="Gene3D" id="3.40.50.150">
    <property type="entry name" value="Vaccinia Virus protein VP39"/>
    <property type="match status" value="1"/>
</dbReference>
<feature type="region of interest" description="Disordered" evidence="8">
    <location>
        <begin position="280"/>
        <end position="302"/>
    </location>
</feature>
<evidence type="ECO:0000259" key="9">
    <source>
        <dbReference type="Pfam" id="PF07669"/>
    </source>
</evidence>
<dbReference type="InterPro" id="IPR002052">
    <property type="entry name" value="DNA_methylase_N6_adenine_CS"/>
</dbReference>
<dbReference type="InterPro" id="IPR050953">
    <property type="entry name" value="N4_N6_ade-DNA_methylase"/>
</dbReference>
<feature type="domain" description="Type II methyltransferase M.TaqI-like" evidence="9">
    <location>
        <begin position="4"/>
        <end position="189"/>
    </location>
</feature>
<dbReference type="GO" id="GO:0009307">
    <property type="term" value="P:DNA restriction-modification system"/>
    <property type="evidence" value="ECO:0007669"/>
    <property type="project" value="UniProtKB-KW"/>
</dbReference>
<keyword evidence="12" id="KW-1185">Reference proteome</keyword>
<accession>A0A9X1TDZ0</accession>
<dbReference type="AlphaFoldDB" id="A0A9X1TDZ0"/>
<sequence length="502" mass="57041">MTTHIFGVDIDLQAVEVTKLSLLLKVLEGEKADTIARQMDLFKTRALPDLGANIRCGNSLIDSHFYKSYSLSLLTEDDKIRLNIFDWDDEFPFFRRSKFDCVIGNPPYLYSAGSEYSAYFQSYYSFSNYQTDFYVYFIERGLALLRKGGAMGYIIPDSWLNSDSFGKMRSALVNEWHLERVCVYKYNVFRSANIENTVFVAQNRKPGAEIPIYEFSSPTDGRLVNTLAVADINRLGILDPGHSKTGEAIISHLDTFPRLKRIVDLNRGIHAYRTDGYGKTAFGHGPQTKRDKDERSYHSTTKRDSTYLPEVRGRDVLWCRYRHSGKYISYGEWLAEPRNPKYILNPKIVFRKTLGNILSAALIIEPAAVDQSLYIAIEKNNDIEILKFVLGVTASSLGAWYLRTKYSIYDKLHPWYTKKHLEDFPIPPASSKIAGIVDKILAAQTAETSAKTEGERRRAAREINVYRRDLDKAVFASFGLSDKQGDFIRAATATGGAAHYTN</sequence>
<feature type="domain" description="TaqI-like C-terminal specificity" evidence="10">
    <location>
        <begin position="309"/>
        <end position="426"/>
    </location>
</feature>
<comment type="catalytic activity">
    <reaction evidence="7">
        <text>a 2'-deoxyadenosine in DNA + S-adenosyl-L-methionine = an N(6)-methyl-2'-deoxyadenosine in DNA + S-adenosyl-L-homocysteine + H(+)</text>
        <dbReference type="Rhea" id="RHEA:15197"/>
        <dbReference type="Rhea" id="RHEA-COMP:12418"/>
        <dbReference type="Rhea" id="RHEA-COMP:12419"/>
        <dbReference type="ChEBI" id="CHEBI:15378"/>
        <dbReference type="ChEBI" id="CHEBI:57856"/>
        <dbReference type="ChEBI" id="CHEBI:59789"/>
        <dbReference type="ChEBI" id="CHEBI:90615"/>
        <dbReference type="ChEBI" id="CHEBI:90616"/>
        <dbReference type="EC" id="2.1.1.72"/>
    </reaction>
</comment>
<evidence type="ECO:0000313" key="11">
    <source>
        <dbReference type="EMBL" id="MCE7030703.1"/>
    </source>
</evidence>
<dbReference type="PROSITE" id="PS00092">
    <property type="entry name" value="N6_MTASE"/>
    <property type="match status" value="1"/>
</dbReference>
<keyword evidence="6" id="KW-0238">DNA-binding</keyword>
<keyword evidence="4" id="KW-0949">S-adenosyl-L-methionine</keyword>
<dbReference type="Pfam" id="PF12950">
    <property type="entry name" value="TaqI_C"/>
    <property type="match status" value="1"/>
</dbReference>
<dbReference type="EC" id="2.1.1.72" evidence="1"/>
<keyword evidence="2 11" id="KW-0489">Methyltransferase</keyword>
<evidence type="ECO:0000313" key="12">
    <source>
        <dbReference type="Proteomes" id="UP001139035"/>
    </source>
</evidence>
<evidence type="ECO:0000256" key="4">
    <source>
        <dbReference type="ARBA" id="ARBA00022691"/>
    </source>
</evidence>
<reference evidence="11" key="1">
    <citation type="submission" date="2022-01" db="EMBL/GenBank/DDBJ databases">
        <title>Jiella avicenniae sp. nov., a novel endophytic bacterium isolated from bark of Avicennia marina.</title>
        <authorList>
            <person name="Tuo L."/>
        </authorList>
    </citation>
    <scope>NUCLEOTIDE SEQUENCE</scope>
    <source>
        <strain evidence="11">CBK1P-4</strain>
    </source>
</reference>
<keyword evidence="5" id="KW-0680">Restriction system</keyword>
<dbReference type="GO" id="GO:0032259">
    <property type="term" value="P:methylation"/>
    <property type="evidence" value="ECO:0007669"/>
    <property type="project" value="UniProtKB-KW"/>
</dbReference>
<organism evidence="11 12">
    <name type="scientific">Jiella avicenniae</name>
    <dbReference type="NCBI Taxonomy" id="2907202"/>
    <lineage>
        <taxon>Bacteria</taxon>
        <taxon>Pseudomonadati</taxon>
        <taxon>Pseudomonadota</taxon>
        <taxon>Alphaproteobacteria</taxon>
        <taxon>Hyphomicrobiales</taxon>
        <taxon>Aurantimonadaceae</taxon>
        <taxon>Jiella</taxon>
    </lineage>
</organism>
<evidence type="ECO:0000256" key="3">
    <source>
        <dbReference type="ARBA" id="ARBA00022679"/>
    </source>
</evidence>